<organism evidence="2 3">
    <name type="scientific">Rhizobium meliloti (strain 1021)</name>
    <name type="common">Ensifer meliloti</name>
    <name type="synonym">Sinorhizobium meliloti</name>
    <dbReference type="NCBI Taxonomy" id="266834"/>
    <lineage>
        <taxon>Bacteria</taxon>
        <taxon>Pseudomonadati</taxon>
        <taxon>Pseudomonadota</taxon>
        <taxon>Alphaproteobacteria</taxon>
        <taxon>Hyphomicrobiales</taxon>
        <taxon>Rhizobiaceae</taxon>
        <taxon>Sinorhizobium/Ensifer group</taxon>
        <taxon>Sinorhizobium</taxon>
    </lineage>
</organism>
<geneLocation type="plasmid" evidence="2 3">
    <name>pSymB</name>
</geneLocation>
<dbReference type="PIR" id="D95983">
    <property type="entry name" value="D95983"/>
</dbReference>
<dbReference type="EMBL" id="AL591985">
    <property type="protein sequence ID" value="CAC49532.1"/>
    <property type="molecule type" value="Genomic_DNA"/>
</dbReference>
<evidence type="ECO:0000256" key="1">
    <source>
        <dbReference type="SAM" id="Phobius"/>
    </source>
</evidence>
<keyword evidence="1" id="KW-0472">Membrane</keyword>
<dbReference type="AlphaFoldDB" id="Q92UJ6"/>
<sequence length="80" mass="9169">MSMGDHSMDWNAWIRQIHRWLSIVFTVTVIANFAATGLGELPVWVVYSPLLPLFLLLFTGLYMFVLPYAARWRSGRPAAQ</sequence>
<evidence type="ECO:0000313" key="3">
    <source>
        <dbReference type="Proteomes" id="UP000001976"/>
    </source>
</evidence>
<feature type="transmembrane region" description="Helical" evidence="1">
    <location>
        <begin position="50"/>
        <end position="70"/>
    </location>
</feature>
<protein>
    <submittedName>
        <fullName evidence="2">Hypothetical membrane protein</fullName>
    </submittedName>
</protein>
<reference evidence="2 3" key="1">
    <citation type="journal article" date="2001" name="Proc. Natl. Acad. Sci. U.S.A.">
        <title>The complete sequence of the 1,683-kb pSymB megaplasmid from the N2-fixing endosymbiont Sinorhizobium meliloti.</title>
        <authorList>
            <person name="Finan T.M."/>
            <person name="Weidner S."/>
            <person name="Wong K."/>
            <person name="Buhrmester J."/>
            <person name="Chain P."/>
            <person name="Vorholter F.J."/>
            <person name="Hernandez-Lucas I."/>
            <person name="Becker A."/>
            <person name="Cowie A."/>
            <person name="Gouzy J."/>
            <person name="Golding B."/>
            <person name="Puhler A."/>
        </authorList>
    </citation>
    <scope>NUCLEOTIDE SEQUENCE [LARGE SCALE GENOMIC DNA]</scope>
    <source>
        <strain evidence="2 3">1021</strain>
        <plasmid evidence="3">Plasmid pSymB</plasmid>
    </source>
</reference>
<keyword evidence="2" id="KW-0614">Plasmid</keyword>
<keyword evidence="3" id="KW-1185">Reference proteome</keyword>
<dbReference type="PATRIC" id="fig|266834.11.peg.6060"/>
<reference evidence="3" key="2">
    <citation type="journal article" date="2001" name="Science">
        <title>The composite genome of the legume symbiont Sinorhizobium meliloti.</title>
        <authorList>
            <person name="Galibert F."/>
            <person name="Finan T.M."/>
            <person name="Long S.R."/>
            <person name="Puehler A."/>
            <person name="Abola P."/>
            <person name="Ampe F."/>
            <person name="Barloy-Hubler F."/>
            <person name="Barnett M.J."/>
            <person name="Becker A."/>
            <person name="Boistard P."/>
            <person name="Bothe G."/>
            <person name="Boutry M."/>
            <person name="Bowser L."/>
            <person name="Buhrmester J."/>
            <person name="Cadieu E."/>
            <person name="Capela D."/>
            <person name="Chain P."/>
            <person name="Cowie A."/>
            <person name="Davis R.W."/>
            <person name="Dreano S."/>
            <person name="Federspiel N.A."/>
            <person name="Fisher R.F."/>
            <person name="Gloux S."/>
            <person name="Godrie T."/>
            <person name="Goffeau A."/>
            <person name="Golding B."/>
            <person name="Gouzy J."/>
            <person name="Gurjal M."/>
            <person name="Hernandez-Lucas I."/>
            <person name="Hong A."/>
            <person name="Huizar L."/>
            <person name="Hyman R.W."/>
            <person name="Jones T."/>
            <person name="Kahn D."/>
            <person name="Kahn M.L."/>
            <person name="Kalman S."/>
            <person name="Keating D.H."/>
            <person name="Kiss E."/>
            <person name="Komp C."/>
            <person name="Lelaure V."/>
            <person name="Masuy D."/>
            <person name="Palm C."/>
            <person name="Peck M.C."/>
            <person name="Pohl T.M."/>
            <person name="Portetelle D."/>
            <person name="Purnelle B."/>
            <person name="Ramsperger U."/>
            <person name="Surzycki R."/>
            <person name="Thebault P."/>
            <person name="Vandenbol M."/>
            <person name="Vorhoelter F.J."/>
            <person name="Weidner S."/>
            <person name="Wells D.H."/>
            <person name="Wong K."/>
            <person name="Yeh K.-C."/>
            <person name="Batut J."/>
        </authorList>
    </citation>
    <scope>NUCLEOTIDE SEQUENCE [LARGE SCALE GENOMIC DNA]</scope>
    <source>
        <strain evidence="3">1021</strain>
        <plasmid evidence="3">Plasmid pSymB</plasmid>
    </source>
</reference>
<dbReference type="KEGG" id="sme:SM_b21006"/>
<name>Q92UJ6_RHIME</name>
<dbReference type="HOGENOM" id="CLU_2700907_0_0_5"/>
<feature type="transmembrane region" description="Helical" evidence="1">
    <location>
        <begin position="20"/>
        <end position="38"/>
    </location>
</feature>
<dbReference type="EnsemblBacteria" id="CAC49532">
    <property type="protein sequence ID" value="CAC49532"/>
    <property type="gene ID" value="SM_b21006"/>
</dbReference>
<accession>Q92UJ6</accession>
<evidence type="ECO:0000313" key="2">
    <source>
        <dbReference type="EMBL" id="CAC49532.1"/>
    </source>
</evidence>
<keyword evidence="1" id="KW-1133">Transmembrane helix</keyword>
<proteinExistence type="predicted"/>
<gene>
    <name evidence="2" type="ORF">SM_b21006</name>
</gene>
<dbReference type="Proteomes" id="UP000001976">
    <property type="component" value="Plasmid pSymB"/>
</dbReference>
<keyword evidence="1" id="KW-0812">Transmembrane</keyword>
<dbReference type="OrthoDB" id="9812802at2"/>
<dbReference type="eggNOG" id="ENOG5032ZXS">
    <property type="taxonomic scope" value="Bacteria"/>
</dbReference>